<protein>
    <submittedName>
        <fullName evidence="6">Transcriptional regulator</fullName>
    </submittedName>
</protein>
<feature type="domain" description="HTH lysR-type" evidence="5">
    <location>
        <begin position="6"/>
        <end position="63"/>
    </location>
</feature>
<dbReference type="AlphaFoldDB" id="A0A0P9MN27"/>
<dbReference type="PANTHER" id="PTHR30118">
    <property type="entry name" value="HTH-TYPE TRANSCRIPTIONAL REGULATOR LEUO-RELATED"/>
    <property type="match status" value="1"/>
</dbReference>
<dbReference type="PRINTS" id="PR00039">
    <property type="entry name" value="HTHLYSR"/>
</dbReference>
<dbReference type="Pfam" id="PF00126">
    <property type="entry name" value="HTH_1"/>
    <property type="match status" value="1"/>
</dbReference>
<evidence type="ECO:0000256" key="2">
    <source>
        <dbReference type="ARBA" id="ARBA00023015"/>
    </source>
</evidence>
<evidence type="ECO:0000256" key="4">
    <source>
        <dbReference type="ARBA" id="ARBA00023163"/>
    </source>
</evidence>
<dbReference type="Gene3D" id="1.10.10.10">
    <property type="entry name" value="Winged helix-like DNA-binding domain superfamily/Winged helix DNA-binding domain"/>
    <property type="match status" value="1"/>
</dbReference>
<keyword evidence="7" id="KW-1185">Reference proteome</keyword>
<dbReference type="RefSeq" id="WP_046236273.1">
    <property type="nucleotide sequence ID" value="NZ_LJQC01000795.1"/>
</dbReference>
<dbReference type="Pfam" id="PF03466">
    <property type="entry name" value="LysR_substrate"/>
    <property type="match status" value="1"/>
</dbReference>
<organism evidence="6 7">
    <name type="scientific">Pseudomonas syringae pv. coryli</name>
    <dbReference type="NCBI Taxonomy" id="317659"/>
    <lineage>
        <taxon>Bacteria</taxon>
        <taxon>Pseudomonadati</taxon>
        <taxon>Pseudomonadota</taxon>
        <taxon>Gammaproteobacteria</taxon>
        <taxon>Pseudomonadales</taxon>
        <taxon>Pseudomonadaceae</taxon>
        <taxon>Pseudomonas</taxon>
    </lineage>
</organism>
<dbReference type="PATRIC" id="fig|317659.3.peg.1789"/>
<evidence type="ECO:0000313" key="7">
    <source>
        <dbReference type="Proteomes" id="UP000051335"/>
    </source>
</evidence>
<keyword evidence="4" id="KW-0804">Transcription</keyword>
<dbReference type="CDD" id="cd08459">
    <property type="entry name" value="PBP2_DntR_NahR_LinR_like"/>
    <property type="match status" value="1"/>
</dbReference>
<dbReference type="SUPFAM" id="SSF46785">
    <property type="entry name" value="Winged helix' DNA-binding domain"/>
    <property type="match status" value="1"/>
</dbReference>
<keyword evidence="3" id="KW-0238">DNA-binding</keyword>
<dbReference type="PROSITE" id="PS50931">
    <property type="entry name" value="HTH_LYSR"/>
    <property type="match status" value="1"/>
</dbReference>
<name>A0A0P9MN27_9PSED</name>
<evidence type="ECO:0000313" key="6">
    <source>
        <dbReference type="EMBL" id="KPW93397.1"/>
    </source>
</evidence>
<dbReference type="GO" id="GO:0003677">
    <property type="term" value="F:DNA binding"/>
    <property type="evidence" value="ECO:0007669"/>
    <property type="project" value="UniProtKB-KW"/>
</dbReference>
<sequence>MRLRELDLNLLVVFHQLLIDRSVSKAAENLGMTQPAVSNALKRLRGVLADDLFVRTSLGMDPTPYAVQLAEPVSHAIATLHGALNRHDHFDPATAHKRITVAMTDIGEIYFMPRLIERLLAAAPGVSVSTVRSHAGLSEGMANGDVDLAVGLLPDLQAGFYQRRLFHHRYVCLCRKDHPITRSAMTQELFCKFGHVRIVAANTGHGEIDTFMQRAGLVRDIRLEVPHFVAVGHILQNTDLIATVPERFATSCAGPFGLTTVALPLPLPEIAINLFWHMRFNRDPANVWFRNLMFELFSD</sequence>
<dbReference type="InterPro" id="IPR000847">
    <property type="entry name" value="LysR_HTH_N"/>
</dbReference>
<dbReference type="EMBL" id="LJQC01000795">
    <property type="protein sequence ID" value="KPW93397.1"/>
    <property type="molecule type" value="Genomic_DNA"/>
</dbReference>
<dbReference type="Gene3D" id="3.40.190.10">
    <property type="entry name" value="Periplasmic binding protein-like II"/>
    <property type="match status" value="2"/>
</dbReference>
<dbReference type="InterPro" id="IPR005119">
    <property type="entry name" value="LysR_subst-bd"/>
</dbReference>
<dbReference type="InterPro" id="IPR050389">
    <property type="entry name" value="LysR-type_TF"/>
</dbReference>
<dbReference type="InterPro" id="IPR036390">
    <property type="entry name" value="WH_DNA-bd_sf"/>
</dbReference>
<dbReference type="GO" id="GO:0003700">
    <property type="term" value="F:DNA-binding transcription factor activity"/>
    <property type="evidence" value="ECO:0007669"/>
    <property type="project" value="InterPro"/>
</dbReference>
<evidence type="ECO:0000256" key="1">
    <source>
        <dbReference type="ARBA" id="ARBA00009437"/>
    </source>
</evidence>
<keyword evidence="2" id="KW-0805">Transcription regulation</keyword>
<evidence type="ECO:0000259" key="5">
    <source>
        <dbReference type="PROSITE" id="PS50931"/>
    </source>
</evidence>
<dbReference type="SUPFAM" id="SSF53850">
    <property type="entry name" value="Periplasmic binding protein-like II"/>
    <property type="match status" value="1"/>
</dbReference>
<comment type="similarity">
    <text evidence="1">Belongs to the LysR transcriptional regulatory family.</text>
</comment>
<dbReference type="InterPro" id="IPR036388">
    <property type="entry name" value="WH-like_DNA-bd_sf"/>
</dbReference>
<reference evidence="6 7" key="1">
    <citation type="submission" date="2015-09" db="EMBL/GenBank/DDBJ databases">
        <title>Genome announcement of multiple Pseudomonas syringae strains.</title>
        <authorList>
            <person name="Thakur S."/>
            <person name="Wang P.W."/>
            <person name="Gong Y."/>
            <person name="Weir B.S."/>
            <person name="Guttman D.S."/>
        </authorList>
    </citation>
    <scope>NUCLEOTIDE SEQUENCE [LARGE SCALE GENOMIC DNA]</scope>
    <source>
        <strain evidence="6 7">ICMP17001</strain>
    </source>
</reference>
<gene>
    <name evidence="6" type="ORF">ALO75_01087</name>
</gene>
<accession>A0A0P9MN27</accession>
<dbReference type="Proteomes" id="UP000051335">
    <property type="component" value="Unassembled WGS sequence"/>
</dbReference>
<proteinExistence type="inferred from homology"/>
<dbReference type="PANTHER" id="PTHR30118:SF15">
    <property type="entry name" value="TRANSCRIPTIONAL REGULATORY PROTEIN"/>
    <property type="match status" value="1"/>
</dbReference>
<comment type="caution">
    <text evidence="6">The sequence shown here is derived from an EMBL/GenBank/DDBJ whole genome shotgun (WGS) entry which is preliminary data.</text>
</comment>
<evidence type="ECO:0000256" key="3">
    <source>
        <dbReference type="ARBA" id="ARBA00023125"/>
    </source>
</evidence>